<protein>
    <submittedName>
        <fullName evidence="1">Uncharacterized protein</fullName>
    </submittedName>
</protein>
<sequence>MTVRTGAFVHRDFQEARPEHKVLEFRDLEELELDSPVYDWEYFGTQKYGRYAVCKNTKIKRGLTMGEFYGESTVD</sequence>
<organism evidence="1 2">
    <name type="scientific">Vibrio maritimus</name>
    <dbReference type="NCBI Taxonomy" id="990268"/>
    <lineage>
        <taxon>Bacteria</taxon>
        <taxon>Pseudomonadati</taxon>
        <taxon>Pseudomonadota</taxon>
        <taxon>Gammaproteobacteria</taxon>
        <taxon>Vibrionales</taxon>
        <taxon>Vibrionaceae</taxon>
        <taxon>Vibrio</taxon>
    </lineage>
</organism>
<proteinExistence type="predicted"/>
<name>A0A090S8E2_9VIBR</name>
<evidence type="ECO:0000313" key="1">
    <source>
        <dbReference type="EMBL" id="GAL23048.1"/>
    </source>
</evidence>
<reference evidence="1 2" key="1">
    <citation type="submission" date="2014-09" db="EMBL/GenBank/DDBJ databases">
        <title>Vibrio maritimus JCM 19235. (C45) whole genome shotgun sequence.</title>
        <authorList>
            <person name="Sawabe T."/>
            <person name="Meirelles P."/>
            <person name="Nakanishi M."/>
            <person name="Sayaka M."/>
            <person name="Hattori M."/>
            <person name="Ohkuma M."/>
        </authorList>
    </citation>
    <scope>NUCLEOTIDE SEQUENCE [LARGE SCALE GENOMIC DNA]</scope>
    <source>
        <strain evidence="2">JCM19235</strain>
    </source>
</reference>
<keyword evidence="2" id="KW-1185">Reference proteome</keyword>
<gene>
    <name evidence="1" type="ORF">JCM19235_1349</name>
</gene>
<evidence type="ECO:0000313" key="2">
    <source>
        <dbReference type="Proteomes" id="UP000029228"/>
    </source>
</evidence>
<comment type="caution">
    <text evidence="1">The sequence shown here is derived from an EMBL/GenBank/DDBJ whole genome shotgun (WGS) entry which is preliminary data.</text>
</comment>
<dbReference type="STRING" id="990268.JCM19235_1349"/>
<dbReference type="EMBL" id="BBMR01000017">
    <property type="protein sequence ID" value="GAL23048.1"/>
    <property type="molecule type" value="Genomic_DNA"/>
</dbReference>
<dbReference type="Proteomes" id="UP000029228">
    <property type="component" value="Unassembled WGS sequence"/>
</dbReference>
<accession>A0A090S8E2</accession>
<dbReference type="AlphaFoldDB" id="A0A090S8E2"/>